<evidence type="ECO:0000256" key="1">
    <source>
        <dbReference type="SAM" id="Phobius"/>
    </source>
</evidence>
<sequence>MRLAFKAGLRQGFRGRLETLTLVAVILLAVGLYGVFIVSADNMSRHVYLQMRDRIGDVMVAGVFTEEHRDVAAGIDGVESVDLAKVIPLAVIETVEGEQYTVAVADIQYFNRLAVKDVEGRMPESPGEAVLYWALGGMGRAGLEDLMGEELLLRLYSIEGKPLELRVRIVGIARGFEWIGGRQTALIVGERDIDNAVNGFYTMMAVKVPNPEAVDLDELADEIRQRLEASGAIVSFTWVNKPEENPVKALLEGAMSVFTTPASLLFLLIPLLPAAAGSAMIVRDSRMIAVMRAMGAGLPEIASYYAAPWLFRGFLGLALGLSFVYAASAPLYTRLFVGDSEIATVLYNAYGFEVEPSLLAKLALVGAGGVVAGALAPLLLALRVDVVRAIQSSSLPLLITPPKIHVPGPLVIVEAFRDILSRPFKLAALALALGILAGIPVATSALSNSLDDVKNLYSNVMPPDVFVEVQSLALGTPPQPAAQVLSGILRGLEGVKAYTVFDSASYVNALGIKEFTQLVAVVDGDPGVAFPLAEGRYPEKPGEAVVSEALSGLLDVGVGDRIALKLEGGEVELVVVGVSKARLNNGFYLVVASGYFGEATGREPGVHSATAHIDLSDGVDPEDFLARVEEEVSSKGFLTVVFKASRADIVNAIDSVSILYKAIMSGIGLLAAAGVAITIGSIFAVDASSRAREIAGLLAMGARFRRIAASTTIQTLLSIIASLPLAYASGYTIARVISERAALAVGYLPPRIEAGDILTAGTIVLPLLVGAVSALASLILFLRRLRIIELLRE</sequence>
<dbReference type="EMBL" id="AP012489">
    <property type="protein sequence ID" value="BAN90054.1"/>
    <property type="molecule type" value="Genomic_DNA"/>
</dbReference>
<dbReference type="GeneID" id="17110027"/>
<keyword evidence="3" id="KW-1185">Reference proteome</keyword>
<evidence type="ECO:0000313" key="3">
    <source>
        <dbReference type="Proteomes" id="UP000016887"/>
    </source>
</evidence>
<dbReference type="Proteomes" id="UP000016887">
    <property type="component" value="Chromosome"/>
</dbReference>
<feature type="transmembrane region" description="Helical" evidence="1">
    <location>
        <begin position="662"/>
        <end position="685"/>
    </location>
</feature>
<gene>
    <name evidence="2" type="ORF">ACAM_0585</name>
</gene>
<protein>
    <submittedName>
        <fullName evidence="2">ABC-type antimicrobial peptide transporter permease</fullName>
    </submittedName>
</protein>
<feature type="transmembrane region" description="Helical" evidence="1">
    <location>
        <begin position="706"/>
        <end position="727"/>
    </location>
</feature>
<dbReference type="GO" id="GO:0022857">
    <property type="term" value="F:transmembrane transporter activity"/>
    <property type="evidence" value="ECO:0007669"/>
    <property type="project" value="TreeGrafter"/>
</dbReference>
<feature type="transmembrane region" description="Helical" evidence="1">
    <location>
        <begin position="264"/>
        <end position="282"/>
    </location>
</feature>
<dbReference type="PANTHER" id="PTHR30572">
    <property type="entry name" value="MEMBRANE COMPONENT OF TRANSPORTER-RELATED"/>
    <property type="match status" value="1"/>
</dbReference>
<keyword evidence="1" id="KW-1133">Transmembrane helix</keyword>
<evidence type="ECO:0000313" key="2">
    <source>
        <dbReference type="EMBL" id="BAN90054.1"/>
    </source>
</evidence>
<dbReference type="STRING" id="1198449.ACAM_0585"/>
<dbReference type="RefSeq" id="WP_022541328.1">
    <property type="nucleotide sequence ID" value="NC_022521.1"/>
</dbReference>
<dbReference type="eggNOG" id="arCOG02312">
    <property type="taxonomic scope" value="Archaea"/>
</dbReference>
<reference evidence="2 3" key="1">
    <citation type="journal article" date="2013" name="Appl. Environ. Microbiol.">
        <title>Variation of the Virus-Related Elements within Syntenic Genomes of the Hyperthermophilic Archaeon Aeropyrum.</title>
        <authorList>
            <person name="Daifuku T."/>
            <person name="Yoshida T."/>
            <person name="Kitamura T."/>
            <person name="Kawaichi S."/>
            <person name="Inoue T."/>
            <person name="Nomura K."/>
            <person name="Yoshida Y."/>
            <person name="Kuno S."/>
            <person name="Sako Y."/>
        </authorList>
    </citation>
    <scope>NUCLEOTIDE SEQUENCE [LARGE SCALE GENOMIC DNA]</scope>
    <source>
        <strain evidence="2 3">SY1</strain>
    </source>
</reference>
<proteinExistence type="predicted"/>
<dbReference type="GO" id="GO:0005886">
    <property type="term" value="C:plasma membrane"/>
    <property type="evidence" value="ECO:0007669"/>
    <property type="project" value="TreeGrafter"/>
</dbReference>
<dbReference type="AlphaFoldDB" id="U3TFE5"/>
<dbReference type="KEGG" id="acj:ACAM_0585"/>
<feature type="transmembrane region" description="Helical" evidence="1">
    <location>
        <begin position="303"/>
        <end position="327"/>
    </location>
</feature>
<keyword evidence="1" id="KW-0472">Membrane</keyword>
<accession>U3TFE5</accession>
<dbReference type="PANTHER" id="PTHR30572:SF4">
    <property type="entry name" value="ABC TRANSPORTER PERMEASE YTRF"/>
    <property type="match status" value="1"/>
</dbReference>
<organism evidence="2 3">
    <name type="scientific">Aeropyrum camini SY1 = JCM 12091</name>
    <dbReference type="NCBI Taxonomy" id="1198449"/>
    <lineage>
        <taxon>Archaea</taxon>
        <taxon>Thermoproteota</taxon>
        <taxon>Thermoprotei</taxon>
        <taxon>Desulfurococcales</taxon>
        <taxon>Desulfurococcaceae</taxon>
        <taxon>Aeropyrum</taxon>
    </lineage>
</organism>
<dbReference type="InterPro" id="IPR050250">
    <property type="entry name" value="Macrolide_Exporter_MacB"/>
</dbReference>
<feature type="transmembrane region" description="Helical" evidence="1">
    <location>
        <begin position="757"/>
        <end position="782"/>
    </location>
</feature>
<feature type="transmembrane region" description="Helical" evidence="1">
    <location>
        <begin position="358"/>
        <end position="382"/>
    </location>
</feature>
<name>U3TFE5_9CREN</name>
<keyword evidence="1" id="KW-0812">Transmembrane</keyword>
<feature type="transmembrane region" description="Helical" evidence="1">
    <location>
        <begin position="20"/>
        <end position="40"/>
    </location>
</feature>
<feature type="transmembrane region" description="Helical" evidence="1">
    <location>
        <begin position="426"/>
        <end position="446"/>
    </location>
</feature>